<keyword evidence="6 8" id="KW-0472">Membrane</keyword>
<dbReference type="AlphaFoldDB" id="A0A9W4GZX8"/>
<sequence length="367" mass="40602">MAVRLSSMVTEDTARRRQWIIPSARRMAGRRRQVDAYATVLIGNNIWWAPVMCLYGARMPQLPDVVLWSIPAFVLLAVVEMVSYRIHPDEDAAGYTGPDTATSLSMGLGSLVTDALWKIPVVAIYSGVYALTPLRVPVHWWTVLLMLLAQDFFYYWSHRGHHVIRILWACHVVHHSSRNFNLSTALRQPWTSLTSWPFYLPLIALGVHPAALAFCSSVNLVYQFWIHTERVGRLARPLEFTLNTPSHHRVHHASQGSYLDRNFGGILIVWDRLFGSFAAETERPVYGLTKNITTFNPLRVATHEYAAIAHDLAAATTWRDRLSHLVRGPGWHPTPAGTPTGTAAGTPAPAAGVAGAPAPGSAPEAAA</sequence>
<accession>A0A9W4GZX8</accession>
<reference evidence="10" key="1">
    <citation type="submission" date="2021-06" db="EMBL/GenBank/DDBJ databases">
        <authorList>
            <person name="Arsene-Ploetze F."/>
        </authorList>
    </citation>
    <scope>NUCLEOTIDE SEQUENCE</scope>
    <source>
        <strain evidence="10">SBRY1</strain>
    </source>
</reference>
<dbReference type="Pfam" id="PF04116">
    <property type="entry name" value="FA_hydroxylase"/>
    <property type="match status" value="1"/>
</dbReference>
<name>A0A9W4GZX8_9ACTN</name>
<feature type="transmembrane region" description="Helical" evidence="8">
    <location>
        <begin position="138"/>
        <end position="156"/>
    </location>
</feature>
<dbReference type="PANTHER" id="PTHR21624:SF1">
    <property type="entry name" value="ALKYLGLYCEROL MONOOXYGENASE"/>
    <property type="match status" value="1"/>
</dbReference>
<organism evidence="10 11">
    <name type="scientific">Actinacidiphila bryophytorum</name>
    <dbReference type="NCBI Taxonomy" id="1436133"/>
    <lineage>
        <taxon>Bacteria</taxon>
        <taxon>Bacillati</taxon>
        <taxon>Actinomycetota</taxon>
        <taxon>Actinomycetes</taxon>
        <taxon>Kitasatosporales</taxon>
        <taxon>Streptomycetaceae</taxon>
        <taxon>Actinacidiphila</taxon>
    </lineage>
</organism>
<dbReference type="GO" id="GO:0006643">
    <property type="term" value="P:membrane lipid metabolic process"/>
    <property type="evidence" value="ECO:0007669"/>
    <property type="project" value="TreeGrafter"/>
</dbReference>
<keyword evidence="11" id="KW-1185">Reference proteome</keyword>
<evidence type="ECO:0000256" key="4">
    <source>
        <dbReference type="ARBA" id="ARBA00023002"/>
    </source>
</evidence>
<evidence type="ECO:0000313" key="11">
    <source>
        <dbReference type="Proteomes" id="UP001153328"/>
    </source>
</evidence>
<dbReference type="Proteomes" id="UP001153328">
    <property type="component" value="Unassembled WGS sequence"/>
</dbReference>
<evidence type="ECO:0000313" key="10">
    <source>
        <dbReference type="EMBL" id="CAG7634607.1"/>
    </source>
</evidence>
<dbReference type="GO" id="GO:0050479">
    <property type="term" value="F:glyceryl-ether monooxygenase activity"/>
    <property type="evidence" value="ECO:0007669"/>
    <property type="project" value="TreeGrafter"/>
</dbReference>
<evidence type="ECO:0000256" key="8">
    <source>
        <dbReference type="SAM" id="Phobius"/>
    </source>
</evidence>
<keyword evidence="5" id="KW-0443">Lipid metabolism</keyword>
<keyword evidence="2 8" id="KW-0812">Transmembrane</keyword>
<keyword evidence="4" id="KW-0560">Oxidoreductase</keyword>
<comment type="caution">
    <text evidence="10">The sequence shown here is derived from an EMBL/GenBank/DDBJ whole genome shotgun (WGS) entry which is preliminary data.</text>
</comment>
<evidence type="ECO:0000256" key="7">
    <source>
        <dbReference type="SAM" id="MobiDB-lite"/>
    </source>
</evidence>
<evidence type="ECO:0000256" key="5">
    <source>
        <dbReference type="ARBA" id="ARBA00023098"/>
    </source>
</evidence>
<evidence type="ECO:0000256" key="6">
    <source>
        <dbReference type="ARBA" id="ARBA00023136"/>
    </source>
</evidence>
<dbReference type="InterPro" id="IPR051689">
    <property type="entry name" value="Sterol_desaturase/TMEM195"/>
</dbReference>
<keyword evidence="3 8" id="KW-1133">Transmembrane helix</keyword>
<feature type="transmembrane region" description="Helical" evidence="8">
    <location>
        <begin position="65"/>
        <end position="84"/>
    </location>
</feature>
<feature type="transmembrane region" description="Helical" evidence="8">
    <location>
        <begin position="115"/>
        <end position="132"/>
    </location>
</feature>
<evidence type="ECO:0000256" key="1">
    <source>
        <dbReference type="ARBA" id="ARBA00004127"/>
    </source>
</evidence>
<proteinExistence type="predicted"/>
<dbReference type="GO" id="GO:0005506">
    <property type="term" value="F:iron ion binding"/>
    <property type="evidence" value="ECO:0007669"/>
    <property type="project" value="InterPro"/>
</dbReference>
<feature type="domain" description="Fatty acid hydroxylase" evidence="9">
    <location>
        <begin position="143"/>
        <end position="276"/>
    </location>
</feature>
<dbReference type="GO" id="GO:0012505">
    <property type="term" value="C:endomembrane system"/>
    <property type="evidence" value="ECO:0007669"/>
    <property type="project" value="UniProtKB-SubCell"/>
</dbReference>
<feature type="region of interest" description="Disordered" evidence="7">
    <location>
        <begin position="327"/>
        <end position="367"/>
    </location>
</feature>
<gene>
    <name evidence="10" type="ORF">SBRY_21092</name>
</gene>
<comment type="subcellular location">
    <subcellularLocation>
        <location evidence="1">Endomembrane system</location>
        <topology evidence="1">Multi-pass membrane protein</topology>
    </subcellularLocation>
</comment>
<evidence type="ECO:0000256" key="3">
    <source>
        <dbReference type="ARBA" id="ARBA00022989"/>
    </source>
</evidence>
<dbReference type="GO" id="GO:0016020">
    <property type="term" value="C:membrane"/>
    <property type="evidence" value="ECO:0007669"/>
    <property type="project" value="GOC"/>
</dbReference>
<dbReference type="InterPro" id="IPR006694">
    <property type="entry name" value="Fatty_acid_hydroxylase"/>
</dbReference>
<evidence type="ECO:0000259" key="9">
    <source>
        <dbReference type="Pfam" id="PF04116"/>
    </source>
</evidence>
<dbReference type="GO" id="GO:0008610">
    <property type="term" value="P:lipid biosynthetic process"/>
    <property type="evidence" value="ECO:0007669"/>
    <property type="project" value="InterPro"/>
</dbReference>
<feature type="compositionally biased region" description="Low complexity" evidence="7">
    <location>
        <begin position="328"/>
        <end position="367"/>
    </location>
</feature>
<dbReference type="PANTHER" id="PTHR21624">
    <property type="entry name" value="STEROL DESATURASE-RELATED PROTEIN"/>
    <property type="match status" value="1"/>
</dbReference>
<protein>
    <submittedName>
        <fullName evidence="10">Sterol desaturase/sphingolipid hydroxylase, fatty acid hydroxylase superfamily</fullName>
    </submittedName>
</protein>
<dbReference type="EMBL" id="CAJVAX010000012">
    <property type="protein sequence ID" value="CAG7634607.1"/>
    <property type="molecule type" value="Genomic_DNA"/>
</dbReference>
<evidence type="ECO:0000256" key="2">
    <source>
        <dbReference type="ARBA" id="ARBA00022692"/>
    </source>
</evidence>